<proteinExistence type="predicted"/>
<dbReference type="EMBL" id="JAACFV010000004">
    <property type="protein sequence ID" value="KAF7513811.1"/>
    <property type="molecule type" value="Genomic_DNA"/>
</dbReference>
<dbReference type="AlphaFoldDB" id="A0A8H7AVA1"/>
<protein>
    <submittedName>
        <fullName evidence="1">Uncharacterized protein</fullName>
    </submittedName>
</protein>
<evidence type="ECO:0000313" key="1">
    <source>
        <dbReference type="EMBL" id="KAF7513811.1"/>
    </source>
</evidence>
<keyword evidence="2" id="KW-1185">Reference proteome</keyword>
<organism evidence="1 2">
    <name type="scientific">Endocarpon pusillum</name>
    <dbReference type="NCBI Taxonomy" id="364733"/>
    <lineage>
        <taxon>Eukaryota</taxon>
        <taxon>Fungi</taxon>
        <taxon>Dikarya</taxon>
        <taxon>Ascomycota</taxon>
        <taxon>Pezizomycotina</taxon>
        <taxon>Eurotiomycetes</taxon>
        <taxon>Chaetothyriomycetidae</taxon>
        <taxon>Verrucariales</taxon>
        <taxon>Verrucariaceae</taxon>
        <taxon>Endocarpon</taxon>
    </lineage>
</organism>
<dbReference type="Proteomes" id="UP000606974">
    <property type="component" value="Unassembled WGS sequence"/>
</dbReference>
<name>A0A8H7AVA1_9EURO</name>
<sequence length="84" mass="9452">MVNRLVPDPGLILHSRIFALPGRSPPSDLWGPLEPFTRPPTSSEQDHTNLQIHSSFRLDGSPALAVRVALRYQHFTLSFSRNSF</sequence>
<comment type="caution">
    <text evidence="1">The sequence shown here is derived from an EMBL/GenBank/DDBJ whole genome shotgun (WGS) entry which is preliminary data.</text>
</comment>
<gene>
    <name evidence="1" type="ORF">GJ744_007862</name>
</gene>
<accession>A0A8H7AVA1</accession>
<reference evidence="1" key="1">
    <citation type="submission" date="2020-02" db="EMBL/GenBank/DDBJ databases">
        <authorList>
            <person name="Palmer J.M."/>
        </authorList>
    </citation>
    <scope>NUCLEOTIDE SEQUENCE</scope>
    <source>
        <strain evidence="1">EPUS1.4</strain>
        <tissue evidence="1">Thallus</tissue>
    </source>
</reference>
<evidence type="ECO:0000313" key="2">
    <source>
        <dbReference type="Proteomes" id="UP000606974"/>
    </source>
</evidence>